<dbReference type="SUPFAM" id="SSF47413">
    <property type="entry name" value="lambda repressor-like DNA-binding domains"/>
    <property type="match status" value="1"/>
</dbReference>
<dbReference type="Proteomes" id="UP001597419">
    <property type="component" value="Unassembled WGS sequence"/>
</dbReference>
<keyword evidence="3" id="KW-1185">Reference proteome</keyword>
<dbReference type="EMBL" id="JBHUKU010000014">
    <property type="protein sequence ID" value="MFD2462039.1"/>
    <property type="molecule type" value="Genomic_DNA"/>
</dbReference>
<organism evidence="2 3">
    <name type="scientific">Amycolatopsis samaneae</name>
    <dbReference type="NCBI Taxonomy" id="664691"/>
    <lineage>
        <taxon>Bacteria</taxon>
        <taxon>Bacillati</taxon>
        <taxon>Actinomycetota</taxon>
        <taxon>Actinomycetes</taxon>
        <taxon>Pseudonocardiales</taxon>
        <taxon>Pseudonocardiaceae</taxon>
        <taxon>Amycolatopsis</taxon>
    </lineage>
</organism>
<dbReference type="CDD" id="cd00093">
    <property type="entry name" value="HTH_XRE"/>
    <property type="match status" value="1"/>
</dbReference>
<dbReference type="InterPro" id="IPR043917">
    <property type="entry name" value="DUF5753"/>
</dbReference>
<protein>
    <submittedName>
        <fullName evidence="2">Scr1 family TA system antitoxin-like transcriptional regulator</fullName>
    </submittedName>
</protein>
<name>A0ABW5GMK9_9PSEU</name>
<dbReference type="Gene3D" id="1.10.260.40">
    <property type="entry name" value="lambda repressor-like DNA-binding domains"/>
    <property type="match status" value="1"/>
</dbReference>
<accession>A0ABW5GMK9</accession>
<gene>
    <name evidence="2" type="ORF">ACFSYJ_25760</name>
</gene>
<feature type="domain" description="HTH cro/C1-type" evidence="1">
    <location>
        <begin position="18"/>
        <end position="72"/>
    </location>
</feature>
<dbReference type="PROSITE" id="PS50943">
    <property type="entry name" value="HTH_CROC1"/>
    <property type="match status" value="1"/>
</dbReference>
<dbReference type="Pfam" id="PF13560">
    <property type="entry name" value="HTH_31"/>
    <property type="match status" value="1"/>
</dbReference>
<dbReference type="RefSeq" id="WP_345391393.1">
    <property type="nucleotide sequence ID" value="NZ_BAABHG010000004.1"/>
</dbReference>
<proteinExistence type="predicted"/>
<dbReference type="InterPro" id="IPR001387">
    <property type="entry name" value="Cro/C1-type_HTH"/>
</dbReference>
<reference evidence="3" key="1">
    <citation type="journal article" date="2019" name="Int. J. Syst. Evol. Microbiol.">
        <title>The Global Catalogue of Microorganisms (GCM) 10K type strain sequencing project: providing services to taxonomists for standard genome sequencing and annotation.</title>
        <authorList>
            <consortium name="The Broad Institute Genomics Platform"/>
            <consortium name="The Broad Institute Genome Sequencing Center for Infectious Disease"/>
            <person name="Wu L."/>
            <person name="Ma J."/>
        </authorList>
    </citation>
    <scope>NUCLEOTIDE SEQUENCE [LARGE SCALE GENOMIC DNA]</scope>
    <source>
        <strain evidence="3">CGMCC 4.7643</strain>
    </source>
</reference>
<evidence type="ECO:0000259" key="1">
    <source>
        <dbReference type="PROSITE" id="PS50943"/>
    </source>
</evidence>
<evidence type="ECO:0000313" key="3">
    <source>
        <dbReference type="Proteomes" id="UP001597419"/>
    </source>
</evidence>
<comment type="caution">
    <text evidence="2">The sequence shown here is derived from an EMBL/GenBank/DDBJ whole genome shotgun (WGS) entry which is preliminary data.</text>
</comment>
<dbReference type="InterPro" id="IPR010982">
    <property type="entry name" value="Lambda_DNA-bd_dom_sf"/>
</dbReference>
<evidence type="ECO:0000313" key="2">
    <source>
        <dbReference type="EMBL" id="MFD2462039.1"/>
    </source>
</evidence>
<dbReference type="Pfam" id="PF19054">
    <property type="entry name" value="DUF5753"/>
    <property type="match status" value="1"/>
</dbReference>
<sequence>MPAPVSPVVASWELALRLRKRRQQFGIEVRAITQELGFTRNYWSAVENERKVLSEESLIKLIDLFEFDQEERKELLELRAAAKEHGWWARYSGLIDENLQRLYGFEYGAQSIRTYESLLIPGLLQTADYARALMTPDITIRRVEVDQRIEARLRRQDRLNEDSTFQLTAIFSEAVLRQQIGGPKVLRRQLERLADMIDEHPENLEVRVIPFTATSCGLFGAATVHLIDFESPRLPTVAWQETVTSRGIIEESTEVRDLTMTYNDAFRHAKTTQETLEFIRHRIEELA</sequence>